<evidence type="ECO:0000313" key="1">
    <source>
        <dbReference type="EMBL" id="NLS10902.1"/>
    </source>
</evidence>
<accession>A0A7X8TLC6</accession>
<dbReference type="Proteomes" id="UP000523139">
    <property type="component" value="Unassembled WGS sequence"/>
</dbReference>
<proteinExistence type="predicted"/>
<name>A0A7X8TLC6_9MICC</name>
<keyword evidence="2" id="KW-1185">Reference proteome</keyword>
<dbReference type="AlphaFoldDB" id="A0A7X8TLC6"/>
<dbReference type="RefSeq" id="WP_168888388.1">
    <property type="nucleotide sequence ID" value="NZ_JABAHY010000017.1"/>
</dbReference>
<comment type="caution">
    <text evidence="1">The sequence shown here is derived from an EMBL/GenBank/DDBJ whole genome shotgun (WGS) entry which is preliminary data.</text>
</comment>
<dbReference type="InterPro" id="IPR036628">
    <property type="entry name" value="Clp_N_dom_sf"/>
</dbReference>
<gene>
    <name evidence="1" type="ORF">HGQ17_13040</name>
</gene>
<organism evidence="1 2">
    <name type="scientific">Nesterenkonia sedimenti</name>
    <dbReference type="NCBI Taxonomy" id="1463632"/>
    <lineage>
        <taxon>Bacteria</taxon>
        <taxon>Bacillati</taxon>
        <taxon>Actinomycetota</taxon>
        <taxon>Actinomycetes</taxon>
        <taxon>Micrococcales</taxon>
        <taxon>Micrococcaceae</taxon>
        <taxon>Nesterenkonia</taxon>
    </lineage>
</organism>
<evidence type="ECO:0008006" key="3">
    <source>
        <dbReference type="Google" id="ProtNLM"/>
    </source>
</evidence>
<reference evidence="1 2" key="1">
    <citation type="submission" date="2020-04" db="EMBL/GenBank/DDBJ databases">
        <title>Nesterenkonia sp. nov., isolated from marine sediment.</title>
        <authorList>
            <person name="Zhang G."/>
        </authorList>
    </citation>
    <scope>NUCLEOTIDE SEQUENCE [LARGE SCALE GENOMIC DNA]</scope>
    <source>
        <strain evidence="1 2">MY13</strain>
    </source>
</reference>
<dbReference type="Gene3D" id="1.10.1780.10">
    <property type="entry name" value="Clp, N-terminal domain"/>
    <property type="match status" value="1"/>
</dbReference>
<dbReference type="EMBL" id="JABAHY010000017">
    <property type="protein sequence ID" value="NLS10902.1"/>
    <property type="molecule type" value="Genomic_DNA"/>
</dbReference>
<sequence length="85" mass="9101">MVEEASRRGAPEADIEHLFLGMLTSDYPPGHALRRAGITLQEARQAVAAQHAHQLQLVRVETGLPAAGPITVHQTSGHGRGHRPA</sequence>
<evidence type="ECO:0000313" key="2">
    <source>
        <dbReference type="Proteomes" id="UP000523139"/>
    </source>
</evidence>
<protein>
    <recommendedName>
        <fullName evidence="3">Clp R domain-containing protein</fullName>
    </recommendedName>
</protein>